<name>A0A9Q3E222_9BASI</name>
<accession>A0A9Q3E222</accession>
<evidence type="ECO:0000313" key="1">
    <source>
        <dbReference type="EMBL" id="MBW0514486.1"/>
    </source>
</evidence>
<comment type="caution">
    <text evidence="1">The sequence shown here is derived from an EMBL/GenBank/DDBJ whole genome shotgun (WGS) entry which is preliminary data.</text>
</comment>
<proteinExistence type="predicted"/>
<dbReference type="Proteomes" id="UP000765509">
    <property type="component" value="Unassembled WGS sequence"/>
</dbReference>
<dbReference type="EMBL" id="AVOT02024047">
    <property type="protein sequence ID" value="MBW0514486.1"/>
    <property type="molecule type" value="Genomic_DNA"/>
</dbReference>
<dbReference type="AlphaFoldDB" id="A0A9Q3E222"/>
<reference evidence="1" key="1">
    <citation type="submission" date="2021-03" db="EMBL/GenBank/DDBJ databases">
        <title>Draft genome sequence of rust myrtle Austropuccinia psidii MF-1, a brazilian biotype.</title>
        <authorList>
            <person name="Quecine M.C."/>
            <person name="Pachon D.M.R."/>
            <person name="Bonatelli M.L."/>
            <person name="Correr F.H."/>
            <person name="Franceschini L.M."/>
            <person name="Leite T.F."/>
            <person name="Margarido G.R.A."/>
            <person name="Almeida C.A."/>
            <person name="Ferrarezi J.A."/>
            <person name="Labate C.A."/>
        </authorList>
    </citation>
    <scope>NUCLEOTIDE SEQUENCE</scope>
    <source>
        <strain evidence="1">MF-1</strain>
    </source>
</reference>
<organism evidence="1 2">
    <name type="scientific">Austropuccinia psidii MF-1</name>
    <dbReference type="NCBI Taxonomy" id="1389203"/>
    <lineage>
        <taxon>Eukaryota</taxon>
        <taxon>Fungi</taxon>
        <taxon>Dikarya</taxon>
        <taxon>Basidiomycota</taxon>
        <taxon>Pucciniomycotina</taxon>
        <taxon>Pucciniomycetes</taxon>
        <taxon>Pucciniales</taxon>
        <taxon>Sphaerophragmiaceae</taxon>
        <taxon>Austropuccinia</taxon>
    </lineage>
</organism>
<protein>
    <submittedName>
        <fullName evidence="1">Uncharacterized protein</fullName>
    </submittedName>
</protein>
<gene>
    <name evidence="1" type="ORF">O181_054201</name>
</gene>
<keyword evidence="2" id="KW-1185">Reference proteome</keyword>
<sequence length="119" mass="14205">MIPPHSKDFGSPRDYSLQRETAISWNEAWKREKLKLFKVIIHAKMNLPTPSNIGLNRKPPQMYCIEQFVLTHQIYQELLQWGMADREFKPESHYKDLVESIQNISLKEIFFKKLIIDMK</sequence>
<evidence type="ECO:0000313" key="2">
    <source>
        <dbReference type="Proteomes" id="UP000765509"/>
    </source>
</evidence>